<dbReference type="Pfam" id="PF03524">
    <property type="entry name" value="CagX"/>
    <property type="match status" value="1"/>
</dbReference>
<name>A0A0B4CHF7_9CAUL</name>
<evidence type="ECO:0000313" key="5">
    <source>
        <dbReference type="EMBL" id="KIC55917.1"/>
    </source>
</evidence>
<evidence type="ECO:0000256" key="2">
    <source>
        <dbReference type="ARBA" id="ARBA00022729"/>
    </source>
</evidence>
<reference evidence="5 6" key="1">
    <citation type="submission" date="2014-12" db="EMBL/GenBank/DDBJ databases">
        <title>Genome sequencing of Brevundimonas nasdae TPW30.</title>
        <authorList>
            <person name="Tan P.W."/>
            <person name="Chan K.-G."/>
        </authorList>
    </citation>
    <scope>NUCLEOTIDE SEQUENCE [LARGE SCALE GENOMIC DNA]</scope>
    <source>
        <strain evidence="5 6">TPW30</strain>
    </source>
</reference>
<feature type="compositionally biased region" description="Pro residues" evidence="3">
    <location>
        <begin position="29"/>
        <end position="39"/>
    </location>
</feature>
<dbReference type="STRING" id="172043.RM53_14230"/>
<feature type="chain" id="PRO_5002085817" description="Conjugal transfer protein TrbG" evidence="4">
    <location>
        <begin position="20"/>
        <end position="323"/>
    </location>
</feature>
<dbReference type="InterPro" id="IPR038161">
    <property type="entry name" value="VirB9/CagX/TrbG_C_sf"/>
</dbReference>
<evidence type="ECO:0008006" key="7">
    <source>
        <dbReference type="Google" id="ProtNLM"/>
    </source>
</evidence>
<organism evidence="5 6">
    <name type="scientific">Brevundimonas nasdae</name>
    <dbReference type="NCBI Taxonomy" id="172043"/>
    <lineage>
        <taxon>Bacteria</taxon>
        <taxon>Pseudomonadati</taxon>
        <taxon>Pseudomonadota</taxon>
        <taxon>Alphaproteobacteria</taxon>
        <taxon>Caulobacterales</taxon>
        <taxon>Caulobacteraceae</taxon>
        <taxon>Brevundimonas</taxon>
    </lineage>
</organism>
<dbReference type="AlphaFoldDB" id="A0A0B4CHF7"/>
<proteinExistence type="inferred from homology"/>
<sequence>MAVAAVLAPVAAIAQTAVPALEAGAAASVPPPPPPPSGPVYPHSAPPALSSVMGANPRLSERERAGLQIAEAWAESRTGRPATGAEGAAMFAFGDTLPSIVCAPLFVCDVMLQPGEVINDINLGDAVRWKVSPARSGAAGDAVTHVLIKPTDAGLTTNLVITTDRRTYVLKLVSHRTEWMPRVAFSYPDDMRREWEVYMANQRQEQAVVAAREAARIQATVLPTGEAIDNLDFGFSVRGDRPAWRPLRVYSDGRKTYIDFPAQMIHGQAPALVGVGADDNPEIINYRADGDRFVVDQVLERAALISGVGRHQTKVEIVREGGR</sequence>
<comment type="caution">
    <text evidence="5">The sequence shown here is derived from an EMBL/GenBank/DDBJ whole genome shotgun (WGS) entry which is preliminary data.</text>
</comment>
<evidence type="ECO:0000313" key="6">
    <source>
        <dbReference type="Proteomes" id="UP000031166"/>
    </source>
</evidence>
<dbReference type="Gene3D" id="2.60.40.2500">
    <property type="match status" value="1"/>
</dbReference>
<evidence type="ECO:0000256" key="3">
    <source>
        <dbReference type="SAM" id="MobiDB-lite"/>
    </source>
</evidence>
<comment type="similarity">
    <text evidence="1">Belongs to the TrbG/VirB9 family.</text>
</comment>
<accession>A0A0B4CHF7</accession>
<dbReference type="InterPro" id="IPR014142">
    <property type="entry name" value="TrbG_Ti"/>
</dbReference>
<feature type="region of interest" description="Disordered" evidence="3">
    <location>
        <begin position="25"/>
        <end position="53"/>
    </location>
</feature>
<dbReference type="CDD" id="cd06911">
    <property type="entry name" value="VirB9_CagX_TrbG"/>
    <property type="match status" value="1"/>
</dbReference>
<feature type="signal peptide" evidence="4">
    <location>
        <begin position="1"/>
        <end position="19"/>
    </location>
</feature>
<dbReference type="InterPro" id="IPR010258">
    <property type="entry name" value="Conjugal_tfr_TrbG/VirB9/CagX"/>
</dbReference>
<dbReference type="NCBIfam" id="TIGR02775">
    <property type="entry name" value="TrbG_Ti"/>
    <property type="match status" value="1"/>
</dbReference>
<evidence type="ECO:0000256" key="1">
    <source>
        <dbReference type="ARBA" id="ARBA00006135"/>
    </source>
</evidence>
<keyword evidence="2 4" id="KW-0732">Signal</keyword>
<gene>
    <name evidence="5" type="ORF">RM53_14230</name>
</gene>
<dbReference type="Proteomes" id="UP000031166">
    <property type="component" value="Unassembled WGS sequence"/>
</dbReference>
<dbReference type="InterPro" id="IPR033645">
    <property type="entry name" value="VirB9/CagX/TrbG_C"/>
</dbReference>
<protein>
    <recommendedName>
        <fullName evidence="7">Conjugal transfer protein TrbG</fullName>
    </recommendedName>
</protein>
<dbReference type="EMBL" id="JWSY01000028">
    <property type="protein sequence ID" value="KIC55917.1"/>
    <property type="molecule type" value="Genomic_DNA"/>
</dbReference>
<evidence type="ECO:0000256" key="4">
    <source>
        <dbReference type="SAM" id="SignalP"/>
    </source>
</evidence>